<accession>A0A374P7E0</accession>
<evidence type="ECO:0000313" key="11">
    <source>
        <dbReference type="Proteomes" id="UP000263014"/>
    </source>
</evidence>
<dbReference type="Pfam" id="PF00950">
    <property type="entry name" value="ABC-3"/>
    <property type="match status" value="1"/>
</dbReference>
<dbReference type="GO" id="GO:0010043">
    <property type="term" value="P:response to zinc ion"/>
    <property type="evidence" value="ECO:0007669"/>
    <property type="project" value="TreeGrafter"/>
</dbReference>
<keyword evidence="4 7" id="KW-1133">Transmembrane helix</keyword>
<evidence type="ECO:0000256" key="1">
    <source>
        <dbReference type="ARBA" id="ARBA00004141"/>
    </source>
</evidence>
<dbReference type="InterPro" id="IPR001626">
    <property type="entry name" value="ABC_TroCD"/>
</dbReference>
<dbReference type="PANTHER" id="PTHR30477:SF0">
    <property type="entry name" value="METAL TRANSPORT SYSTEM MEMBRANE PROTEIN TM_0125-RELATED"/>
    <property type="match status" value="1"/>
</dbReference>
<feature type="transmembrane region" description="Helical" evidence="7">
    <location>
        <begin position="52"/>
        <end position="78"/>
    </location>
</feature>
<evidence type="ECO:0000256" key="4">
    <source>
        <dbReference type="ARBA" id="ARBA00022989"/>
    </source>
</evidence>
<dbReference type="PANTHER" id="PTHR30477">
    <property type="entry name" value="ABC-TRANSPORTER METAL-BINDING PROTEIN"/>
    <property type="match status" value="1"/>
</dbReference>
<proteinExistence type="inferred from homology"/>
<dbReference type="InterPro" id="IPR037294">
    <property type="entry name" value="ABC_BtuC-like"/>
</dbReference>
<evidence type="ECO:0000256" key="5">
    <source>
        <dbReference type="ARBA" id="ARBA00023136"/>
    </source>
</evidence>
<feature type="transmembrane region" description="Helical" evidence="7">
    <location>
        <begin position="169"/>
        <end position="187"/>
    </location>
</feature>
<dbReference type="GO" id="GO:0043190">
    <property type="term" value="C:ATP-binding cassette (ABC) transporter complex"/>
    <property type="evidence" value="ECO:0007669"/>
    <property type="project" value="InterPro"/>
</dbReference>
<comment type="similarity">
    <text evidence="2 6">Belongs to the ABC-3 integral membrane protein family.</text>
</comment>
<evidence type="ECO:0000256" key="3">
    <source>
        <dbReference type="ARBA" id="ARBA00022692"/>
    </source>
</evidence>
<feature type="transmembrane region" description="Helical" evidence="7">
    <location>
        <begin position="193"/>
        <end position="210"/>
    </location>
</feature>
<organism evidence="9 11">
    <name type="scientific">Hungatella hathewayi</name>
    <dbReference type="NCBI Taxonomy" id="154046"/>
    <lineage>
        <taxon>Bacteria</taxon>
        <taxon>Bacillati</taxon>
        <taxon>Bacillota</taxon>
        <taxon>Clostridia</taxon>
        <taxon>Lachnospirales</taxon>
        <taxon>Lachnospiraceae</taxon>
        <taxon>Hungatella</taxon>
    </lineage>
</organism>
<dbReference type="AlphaFoldDB" id="A0A374P7E0"/>
<dbReference type="OrthoDB" id="9798540at2"/>
<dbReference type="EMBL" id="QTJW01000005">
    <property type="protein sequence ID" value="RGD70831.1"/>
    <property type="molecule type" value="Genomic_DNA"/>
</dbReference>
<dbReference type="Proteomes" id="UP000261023">
    <property type="component" value="Unassembled WGS sequence"/>
</dbReference>
<evidence type="ECO:0000256" key="7">
    <source>
        <dbReference type="SAM" id="Phobius"/>
    </source>
</evidence>
<sequence length="279" mass="29686">MEIFNYGFMQRAFVVGILLAAVIPCIGIVIVFKRLSMIGDALSHTSLAGVAAGLILGINPVAAAAIACITASLGIELIRRKLPRYSEMSIAIIMSAGVGLAGVLSGFVKNAANFNSFLFGSIVAISDMELHLVVAVSAAVLLMFLLLYKELFYVSLDEQSARLAGVPVRTVNFLFTFLIAVTVSVAARTVGALIVSSMMVVPVACAMQFGKNYRQTVLWAVGLDVTFMITGLFAAYYLGLKPGGTIVLVGVIFLLLVFAGKRLFRRIGGQLKQEAGLPR</sequence>
<dbReference type="Gene3D" id="1.10.3470.10">
    <property type="entry name" value="ABC transporter involved in vitamin B12 uptake, BtuC"/>
    <property type="match status" value="1"/>
</dbReference>
<name>A0A374P7E0_9FIRM</name>
<evidence type="ECO:0000256" key="6">
    <source>
        <dbReference type="RuleBase" id="RU003943"/>
    </source>
</evidence>
<evidence type="ECO:0000313" key="9">
    <source>
        <dbReference type="EMBL" id="RGJ04616.1"/>
    </source>
</evidence>
<dbReference type="RefSeq" id="WP_002604119.1">
    <property type="nucleotide sequence ID" value="NZ_CACRUH010000011.1"/>
</dbReference>
<dbReference type="EMBL" id="QSON01000005">
    <property type="protein sequence ID" value="RGJ04616.1"/>
    <property type="molecule type" value="Genomic_DNA"/>
</dbReference>
<feature type="transmembrane region" description="Helical" evidence="7">
    <location>
        <begin position="217"/>
        <end position="238"/>
    </location>
</feature>
<keyword evidence="3 6" id="KW-0812">Transmembrane</keyword>
<feature type="transmembrane region" description="Helical" evidence="7">
    <location>
        <begin position="12"/>
        <end position="32"/>
    </location>
</feature>
<keyword evidence="5 7" id="KW-0472">Membrane</keyword>
<comment type="caution">
    <text evidence="9">The sequence shown here is derived from an EMBL/GenBank/DDBJ whole genome shotgun (WGS) entry which is preliminary data.</text>
</comment>
<evidence type="ECO:0000313" key="8">
    <source>
        <dbReference type="EMBL" id="RGD70831.1"/>
    </source>
</evidence>
<evidence type="ECO:0000256" key="2">
    <source>
        <dbReference type="ARBA" id="ARBA00008034"/>
    </source>
</evidence>
<dbReference type="GO" id="GO:0055085">
    <property type="term" value="P:transmembrane transport"/>
    <property type="evidence" value="ECO:0007669"/>
    <property type="project" value="InterPro"/>
</dbReference>
<comment type="subcellular location">
    <subcellularLocation>
        <location evidence="6">Cell membrane</location>
        <topology evidence="6">Multi-pass membrane protein</topology>
    </subcellularLocation>
    <subcellularLocation>
        <location evidence="1">Membrane</location>
        <topology evidence="1">Multi-pass membrane protein</topology>
    </subcellularLocation>
</comment>
<reference evidence="10 11" key="1">
    <citation type="submission" date="2018-08" db="EMBL/GenBank/DDBJ databases">
        <title>A genome reference for cultivated species of the human gut microbiota.</title>
        <authorList>
            <person name="Zou Y."/>
            <person name="Xue W."/>
            <person name="Luo G."/>
        </authorList>
    </citation>
    <scope>NUCLEOTIDE SEQUENCE [LARGE SCALE GENOMIC DNA]</scope>
    <source>
        <strain evidence="8 10">AF19-13AC</strain>
        <strain evidence="9 11">TM09-12</strain>
    </source>
</reference>
<feature type="transmembrane region" description="Helical" evidence="7">
    <location>
        <begin position="244"/>
        <end position="264"/>
    </location>
</feature>
<protein>
    <submittedName>
        <fullName evidence="9">Metal ABC transporter permease</fullName>
    </submittedName>
</protein>
<dbReference type="SUPFAM" id="SSF81345">
    <property type="entry name" value="ABC transporter involved in vitamin B12 uptake, BtuC"/>
    <property type="match status" value="1"/>
</dbReference>
<feature type="transmembrane region" description="Helical" evidence="7">
    <location>
        <begin position="90"/>
        <end position="108"/>
    </location>
</feature>
<dbReference type="Proteomes" id="UP000263014">
    <property type="component" value="Unassembled WGS sequence"/>
</dbReference>
<gene>
    <name evidence="8" type="ORF">DWX31_07860</name>
    <name evidence="9" type="ORF">DXD79_11820</name>
</gene>
<keyword evidence="6" id="KW-0813">Transport</keyword>
<evidence type="ECO:0000313" key="10">
    <source>
        <dbReference type="Proteomes" id="UP000261023"/>
    </source>
</evidence>
<feature type="transmembrane region" description="Helical" evidence="7">
    <location>
        <begin position="128"/>
        <end position="148"/>
    </location>
</feature>